<keyword evidence="1" id="KW-0812">Transmembrane</keyword>
<dbReference type="Proteomes" id="UP000078286">
    <property type="component" value="Unassembled WGS sequence"/>
</dbReference>
<sequence length="242" mass="26289">MSLIDVTSVTAQQFNSPLGEELVVITVSGNLPTSGWGPVNLSPYIYISDPSDGVWDFGLIAKEPVGMVLQVIEPFELRSIVPKLSWLKAVRINASKSVMAPIELNESLKYELFQRSQNRDATRSLISQQLASYDDSIQPTGTIHWKNDGPFGLPVPHPEMKKLTHSIIITVDGPDESKVRECLSRAFTSATIAAILAALISGGMAAASAFFAAGTESLKSCLGDELISVNIVDDSHWVFWDV</sequence>
<gene>
    <name evidence="2" type="ORF">M979_1673</name>
</gene>
<evidence type="ECO:0000256" key="1">
    <source>
        <dbReference type="SAM" id="Phobius"/>
    </source>
</evidence>
<dbReference type="EMBL" id="LXEO01000017">
    <property type="protein sequence ID" value="OAT18849.1"/>
    <property type="molecule type" value="Genomic_DNA"/>
</dbReference>
<accession>A0A1B7HT82</accession>
<protein>
    <submittedName>
        <fullName evidence="2">Uncharacterized protein</fullName>
    </submittedName>
</protein>
<name>A0A1B7HT82_9ENTR</name>
<dbReference type="AlphaFoldDB" id="A0A1B7HT82"/>
<keyword evidence="1" id="KW-0472">Membrane</keyword>
<proteinExistence type="predicted"/>
<evidence type="ECO:0000313" key="2">
    <source>
        <dbReference type="EMBL" id="OAT18849.1"/>
    </source>
</evidence>
<organism evidence="2 3">
    <name type="scientific">Buttiauxella noackiae ATCC 51607</name>
    <dbReference type="NCBI Taxonomy" id="1354255"/>
    <lineage>
        <taxon>Bacteria</taxon>
        <taxon>Pseudomonadati</taxon>
        <taxon>Pseudomonadota</taxon>
        <taxon>Gammaproteobacteria</taxon>
        <taxon>Enterobacterales</taxon>
        <taxon>Enterobacteriaceae</taxon>
        <taxon>Buttiauxella</taxon>
    </lineage>
</organism>
<evidence type="ECO:0000313" key="3">
    <source>
        <dbReference type="Proteomes" id="UP000078286"/>
    </source>
</evidence>
<comment type="caution">
    <text evidence="2">The sequence shown here is derived from an EMBL/GenBank/DDBJ whole genome shotgun (WGS) entry which is preliminary data.</text>
</comment>
<keyword evidence="3" id="KW-1185">Reference proteome</keyword>
<keyword evidence="1" id="KW-1133">Transmembrane helix</keyword>
<feature type="transmembrane region" description="Helical" evidence="1">
    <location>
        <begin position="190"/>
        <end position="213"/>
    </location>
</feature>
<reference evidence="2 3" key="1">
    <citation type="submission" date="2016-04" db="EMBL/GenBank/DDBJ databases">
        <title>ATOL: Assembling a taxonomically balanced genome-scale reconstruction of the evolutionary history of the Enterobacteriaceae.</title>
        <authorList>
            <person name="Plunkett G.III."/>
            <person name="Neeno-Eckwall E.C."/>
            <person name="Glasner J.D."/>
            <person name="Perna N.T."/>
        </authorList>
    </citation>
    <scope>NUCLEOTIDE SEQUENCE [LARGE SCALE GENOMIC DNA]</scope>
    <source>
        <strain evidence="2 3">ATCC 51607</strain>
    </source>
</reference>
<dbReference type="RefSeq" id="WP_157093218.1">
    <property type="nucleotide sequence ID" value="NZ_LXEO01000017.1"/>
</dbReference>
<dbReference type="PATRIC" id="fig|1354255.3.peg.1729"/>